<organism evidence="2 3">
    <name type="scientific">Permianibacter aggregans</name>
    <dbReference type="NCBI Taxonomy" id="1510150"/>
    <lineage>
        <taxon>Bacteria</taxon>
        <taxon>Pseudomonadati</taxon>
        <taxon>Pseudomonadota</taxon>
        <taxon>Gammaproteobacteria</taxon>
        <taxon>Pseudomonadales</taxon>
        <taxon>Pseudomonadaceae</taxon>
        <taxon>Permianibacter</taxon>
    </lineage>
</organism>
<dbReference type="RefSeq" id="WP_133587241.1">
    <property type="nucleotide sequence ID" value="NZ_CP037953.1"/>
</dbReference>
<comment type="caution">
    <text evidence="2">The sequence shown here is derived from an EMBL/GenBank/DDBJ whole genome shotgun (WGS) entry which is preliminary data.</text>
</comment>
<proteinExistence type="predicted"/>
<keyword evidence="1" id="KW-0732">Signal</keyword>
<name>A0A4R6UYF0_9GAMM</name>
<keyword evidence="3" id="KW-1185">Reference proteome</keyword>
<protein>
    <recommendedName>
        <fullName evidence="4">Secreted protein</fullName>
    </recommendedName>
</protein>
<feature type="signal peptide" evidence="1">
    <location>
        <begin position="1"/>
        <end position="25"/>
    </location>
</feature>
<evidence type="ECO:0000313" key="2">
    <source>
        <dbReference type="EMBL" id="TDQ51336.1"/>
    </source>
</evidence>
<gene>
    <name evidence="2" type="ORF">EV696_101310</name>
</gene>
<dbReference type="EMBL" id="SNYM01000001">
    <property type="protein sequence ID" value="TDQ51336.1"/>
    <property type="molecule type" value="Genomic_DNA"/>
</dbReference>
<evidence type="ECO:0000313" key="3">
    <source>
        <dbReference type="Proteomes" id="UP000295375"/>
    </source>
</evidence>
<dbReference type="Proteomes" id="UP000295375">
    <property type="component" value="Unassembled WGS sequence"/>
</dbReference>
<evidence type="ECO:0000256" key="1">
    <source>
        <dbReference type="SAM" id="SignalP"/>
    </source>
</evidence>
<sequence length="115" mass="12889">MPKKAKFMMYFSVFAMLFAGFSVYAGVSSGERTIYAVGCHRHDATCYVEITGEPVGPAACRATSVRWRRTEANGEAAFTHLTAAFIANKKVILQVSDTCYPYQPTFPTLDYWQIR</sequence>
<accession>A0A4R6UYF0</accession>
<dbReference type="OrthoDB" id="7065389at2"/>
<feature type="chain" id="PRO_5020692743" description="Secreted protein" evidence="1">
    <location>
        <begin position="26"/>
        <end position="115"/>
    </location>
</feature>
<evidence type="ECO:0008006" key="4">
    <source>
        <dbReference type="Google" id="ProtNLM"/>
    </source>
</evidence>
<dbReference type="AlphaFoldDB" id="A0A4R6UYF0"/>
<reference evidence="2 3" key="1">
    <citation type="submission" date="2019-03" db="EMBL/GenBank/DDBJ databases">
        <title>Genomic Encyclopedia of Type Strains, Phase IV (KMG-IV): sequencing the most valuable type-strain genomes for metagenomic binning, comparative biology and taxonomic classification.</title>
        <authorList>
            <person name="Goeker M."/>
        </authorList>
    </citation>
    <scope>NUCLEOTIDE SEQUENCE [LARGE SCALE GENOMIC DNA]</scope>
    <source>
        <strain evidence="2 3">DSM 103792</strain>
    </source>
</reference>